<dbReference type="EMBL" id="KZ613489">
    <property type="protein sequence ID" value="PMD19409.1"/>
    <property type="molecule type" value="Genomic_DNA"/>
</dbReference>
<accession>A0A2J6PZF7</accession>
<dbReference type="OrthoDB" id="3547599at2759"/>
<evidence type="ECO:0000313" key="1">
    <source>
        <dbReference type="EMBL" id="PMD19409.1"/>
    </source>
</evidence>
<dbReference type="AlphaFoldDB" id="A0A2J6PZF7"/>
<reference evidence="1 2" key="1">
    <citation type="submission" date="2016-05" db="EMBL/GenBank/DDBJ databases">
        <title>A degradative enzymes factory behind the ericoid mycorrhizal symbiosis.</title>
        <authorList>
            <consortium name="DOE Joint Genome Institute"/>
            <person name="Martino E."/>
            <person name="Morin E."/>
            <person name="Grelet G."/>
            <person name="Kuo A."/>
            <person name="Kohler A."/>
            <person name="Daghino S."/>
            <person name="Barry K."/>
            <person name="Choi C."/>
            <person name="Cichocki N."/>
            <person name="Clum A."/>
            <person name="Copeland A."/>
            <person name="Hainaut M."/>
            <person name="Haridas S."/>
            <person name="Labutti K."/>
            <person name="Lindquist E."/>
            <person name="Lipzen A."/>
            <person name="Khouja H.-R."/>
            <person name="Murat C."/>
            <person name="Ohm R."/>
            <person name="Olson A."/>
            <person name="Spatafora J."/>
            <person name="Veneault-Fourrey C."/>
            <person name="Henrissat B."/>
            <person name="Grigoriev I."/>
            <person name="Martin F."/>
            <person name="Perotto S."/>
        </authorList>
    </citation>
    <scope>NUCLEOTIDE SEQUENCE [LARGE SCALE GENOMIC DNA]</scope>
    <source>
        <strain evidence="1 2">UAMH 7357</strain>
    </source>
</reference>
<gene>
    <name evidence="1" type="ORF">NA56DRAFT_705582</name>
</gene>
<name>A0A2J6PZF7_9HELO</name>
<sequence>MDNKRGFLAFFRGKISQLNHFKSLATSSAKASPWERLPPEVRQQIFDNLDEELFIDDFIFPPAFPRPCPKERTHFRWGGSIPPLVVALRSLPVSYCHAIEHFASTNGVLDLSFGCNIASMTKSELGVITAVRFDVGSLVCVPDMLVKAHKKRKGKVSTMSFYSLTKPYRFRPSFLLAENLRIFHLSLDYRFFHRYNAPHFLTEFPFWLEGCKALSKVTVELPICRGFLRTEERNMIIFGMMERLYKKVGVEGRYVRTTEYGMAESEEWEWEAPGGTYMDWSKDLGKKWNPTGFREACRLMLLKVACRADLANWE</sequence>
<dbReference type="Proteomes" id="UP000235672">
    <property type="component" value="Unassembled WGS sequence"/>
</dbReference>
<keyword evidence="2" id="KW-1185">Reference proteome</keyword>
<organism evidence="1 2">
    <name type="scientific">Hyaloscypha hepaticicola</name>
    <dbReference type="NCBI Taxonomy" id="2082293"/>
    <lineage>
        <taxon>Eukaryota</taxon>
        <taxon>Fungi</taxon>
        <taxon>Dikarya</taxon>
        <taxon>Ascomycota</taxon>
        <taxon>Pezizomycotina</taxon>
        <taxon>Leotiomycetes</taxon>
        <taxon>Helotiales</taxon>
        <taxon>Hyaloscyphaceae</taxon>
        <taxon>Hyaloscypha</taxon>
    </lineage>
</organism>
<protein>
    <submittedName>
        <fullName evidence="1">Uncharacterized protein</fullName>
    </submittedName>
</protein>
<evidence type="ECO:0000313" key="2">
    <source>
        <dbReference type="Proteomes" id="UP000235672"/>
    </source>
</evidence>
<proteinExistence type="predicted"/>